<dbReference type="Pfam" id="PF07452">
    <property type="entry name" value="CHRD"/>
    <property type="match status" value="1"/>
</dbReference>
<dbReference type="RefSeq" id="WP_381499874.1">
    <property type="nucleotide sequence ID" value="NZ_JBHUOM010000002.1"/>
</dbReference>
<protein>
    <submittedName>
        <fullName evidence="3">CHRD domain-containing protein</fullName>
    </submittedName>
</protein>
<feature type="domain" description="CHRD" evidence="2">
    <location>
        <begin position="34"/>
        <end position="153"/>
    </location>
</feature>
<accession>A0ABW6AI21</accession>
<name>A0ABW6AI21_9BACT</name>
<dbReference type="EMBL" id="JBHUOM010000002">
    <property type="protein sequence ID" value="MFD2934288.1"/>
    <property type="molecule type" value="Genomic_DNA"/>
</dbReference>
<keyword evidence="4" id="KW-1185">Reference proteome</keyword>
<evidence type="ECO:0000256" key="1">
    <source>
        <dbReference type="SAM" id="SignalP"/>
    </source>
</evidence>
<evidence type="ECO:0000313" key="4">
    <source>
        <dbReference type="Proteomes" id="UP001597512"/>
    </source>
</evidence>
<dbReference type="SMART" id="SM00754">
    <property type="entry name" value="CHRD"/>
    <property type="match status" value="1"/>
</dbReference>
<dbReference type="PROSITE" id="PS51257">
    <property type="entry name" value="PROKAR_LIPOPROTEIN"/>
    <property type="match status" value="1"/>
</dbReference>
<keyword evidence="1" id="KW-0732">Signal</keyword>
<gene>
    <name evidence="3" type="ORF">ACFS25_10880</name>
</gene>
<dbReference type="InterPro" id="IPR010895">
    <property type="entry name" value="CHRD"/>
</dbReference>
<dbReference type="PROSITE" id="PS50933">
    <property type="entry name" value="CHRD"/>
    <property type="match status" value="1"/>
</dbReference>
<evidence type="ECO:0000259" key="2">
    <source>
        <dbReference type="PROSITE" id="PS50933"/>
    </source>
</evidence>
<feature type="chain" id="PRO_5046873855" evidence="1">
    <location>
        <begin position="25"/>
        <end position="153"/>
    </location>
</feature>
<feature type="signal peptide" evidence="1">
    <location>
        <begin position="1"/>
        <end position="24"/>
    </location>
</feature>
<organism evidence="3 4">
    <name type="scientific">Spirosoma flavum</name>
    <dbReference type="NCBI Taxonomy" id="2048557"/>
    <lineage>
        <taxon>Bacteria</taxon>
        <taxon>Pseudomonadati</taxon>
        <taxon>Bacteroidota</taxon>
        <taxon>Cytophagia</taxon>
        <taxon>Cytophagales</taxon>
        <taxon>Cytophagaceae</taxon>
        <taxon>Spirosoma</taxon>
    </lineage>
</organism>
<proteinExistence type="predicted"/>
<sequence length="153" mass="16220">MKKKNTLLSLTALLALGLTLTSCSNDENPTITDTTTRLTATMNGANEKPTSTSSTATGTFVGDLNTTTRVLSYTVTYQGFSEALTGGHLHRITAVNGTGPVDIPFPSLTNPIIATTAVLPQSKVDSLLAGQYYANLHTKTYPSGEIRGEVRKQ</sequence>
<comment type="caution">
    <text evidence="3">The sequence shown here is derived from an EMBL/GenBank/DDBJ whole genome shotgun (WGS) entry which is preliminary data.</text>
</comment>
<dbReference type="Proteomes" id="UP001597512">
    <property type="component" value="Unassembled WGS sequence"/>
</dbReference>
<evidence type="ECO:0000313" key="3">
    <source>
        <dbReference type="EMBL" id="MFD2934288.1"/>
    </source>
</evidence>
<reference evidence="4" key="1">
    <citation type="journal article" date="2019" name="Int. J. Syst. Evol. Microbiol.">
        <title>The Global Catalogue of Microorganisms (GCM) 10K type strain sequencing project: providing services to taxonomists for standard genome sequencing and annotation.</title>
        <authorList>
            <consortium name="The Broad Institute Genomics Platform"/>
            <consortium name="The Broad Institute Genome Sequencing Center for Infectious Disease"/>
            <person name="Wu L."/>
            <person name="Ma J."/>
        </authorList>
    </citation>
    <scope>NUCLEOTIDE SEQUENCE [LARGE SCALE GENOMIC DNA]</scope>
    <source>
        <strain evidence="4">KCTC 52490</strain>
    </source>
</reference>